<dbReference type="InterPro" id="IPR022742">
    <property type="entry name" value="Hydrolase_4"/>
</dbReference>
<name>A0ABR7EV86_9FIRM</name>
<comment type="caution">
    <text evidence="2">The sequence shown here is derived from an EMBL/GenBank/DDBJ whole genome shotgun (WGS) entry which is preliminary data.</text>
</comment>
<dbReference type="InterPro" id="IPR029058">
    <property type="entry name" value="AB_hydrolase_fold"/>
</dbReference>
<gene>
    <name evidence="2" type="ORF">H8S07_06375</name>
</gene>
<dbReference type="RefSeq" id="WP_186855689.1">
    <property type="nucleotide sequence ID" value="NZ_JACOOY010000006.1"/>
</dbReference>
<evidence type="ECO:0000313" key="3">
    <source>
        <dbReference type="Proteomes" id="UP000647235"/>
    </source>
</evidence>
<dbReference type="EMBL" id="JACOOY010000006">
    <property type="protein sequence ID" value="MBC5664902.1"/>
    <property type="molecule type" value="Genomic_DNA"/>
</dbReference>
<proteinExistence type="predicted"/>
<dbReference type="PANTHER" id="PTHR11614">
    <property type="entry name" value="PHOSPHOLIPASE-RELATED"/>
    <property type="match status" value="1"/>
</dbReference>
<dbReference type="SUPFAM" id="SSF53474">
    <property type="entry name" value="alpha/beta-Hydrolases"/>
    <property type="match status" value="1"/>
</dbReference>
<sequence length="309" mass="35564">MKKDFNFLSADGRTRSHGIIWIPEGEVRAILQICHGMVEYIDRYDEFARYLNGHGYLVIGHDHLGHGKTAAKPEEYGHFPEEYGNDYVIGDIHRVRRVGEKNYPDLPYFMLGHSMGSFLLRQYLTMYADGLAGAIIMGTGEHSMAELNMGQKLCKGLAAVRGWHYHSPLVHKMSVGNYNRKFHPAVTATDWISSDLDVRRKYEKDPLCSFQFTVGGYYQMFEGMKVLARKESIEKISKDLPIFFVSGADDPVGDFGKAVQKVYDKYKNAGFEKVEMKLYQDDRHEILNETDRSQVFEDLYLWMEENLSL</sequence>
<organism evidence="2 3">
    <name type="scientific">Dorea hominis</name>
    <dbReference type="NCBI Taxonomy" id="2763040"/>
    <lineage>
        <taxon>Bacteria</taxon>
        <taxon>Bacillati</taxon>
        <taxon>Bacillota</taxon>
        <taxon>Clostridia</taxon>
        <taxon>Lachnospirales</taxon>
        <taxon>Lachnospiraceae</taxon>
        <taxon>Dorea</taxon>
    </lineage>
</organism>
<feature type="domain" description="Serine aminopeptidase S33" evidence="1">
    <location>
        <begin position="26"/>
        <end position="291"/>
    </location>
</feature>
<dbReference type="Pfam" id="PF12146">
    <property type="entry name" value="Hydrolase_4"/>
    <property type="match status" value="1"/>
</dbReference>
<accession>A0ABR7EV86</accession>
<dbReference type="InterPro" id="IPR051044">
    <property type="entry name" value="MAG_DAG_Lipase"/>
</dbReference>
<dbReference type="Gene3D" id="3.40.50.1820">
    <property type="entry name" value="alpha/beta hydrolase"/>
    <property type="match status" value="1"/>
</dbReference>
<protein>
    <submittedName>
        <fullName evidence="2">Lysophospholipase</fullName>
    </submittedName>
</protein>
<evidence type="ECO:0000259" key="1">
    <source>
        <dbReference type="Pfam" id="PF12146"/>
    </source>
</evidence>
<reference evidence="2 3" key="1">
    <citation type="submission" date="2020-08" db="EMBL/GenBank/DDBJ databases">
        <title>Genome public.</title>
        <authorList>
            <person name="Liu C."/>
            <person name="Sun Q."/>
        </authorList>
    </citation>
    <scope>NUCLEOTIDE SEQUENCE [LARGE SCALE GENOMIC DNA]</scope>
    <source>
        <strain evidence="2 3">NSJ-36</strain>
    </source>
</reference>
<dbReference type="Proteomes" id="UP000647235">
    <property type="component" value="Unassembled WGS sequence"/>
</dbReference>
<evidence type="ECO:0000313" key="2">
    <source>
        <dbReference type="EMBL" id="MBC5664902.1"/>
    </source>
</evidence>
<keyword evidence="3" id="KW-1185">Reference proteome</keyword>